<dbReference type="AlphaFoldDB" id="A0AAV7RBW6"/>
<keyword evidence="1" id="KW-0175">Coiled coil</keyword>
<sequence length="141" mass="15639">MHAIQGLRSALEQQIETVSIDLNLLIADFHKVSEKVNTAETNIGSLQGEMASLEKQMTTVSAEVTELGRWRRMRRDPDRLVEYLTEVRLPQLNETGVQALEADLTLEEVTVAIKSLPLGRSPGSDGFTAELYQTFVTVLAP</sequence>
<evidence type="ECO:0000313" key="2">
    <source>
        <dbReference type="EMBL" id="KAJ1149147.1"/>
    </source>
</evidence>
<protein>
    <submittedName>
        <fullName evidence="2">Uncharacterized protein</fullName>
    </submittedName>
</protein>
<feature type="coiled-coil region" evidence="1">
    <location>
        <begin position="36"/>
        <end position="63"/>
    </location>
</feature>
<dbReference type="Gene3D" id="1.20.5.340">
    <property type="match status" value="1"/>
</dbReference>
<keyword evidence="3" id="KW-1185">Reference proteome</keyword>
<accession>A0AAV7RBW6</accession>
<gene>
    <name evidence="2" type="ORF">NDU88_001964</name>
</gene>
<organism evidence="2 3">
    <name type="scientific">Pleurodeles waltl</name>
    <name type="common">Iberian ribbed newt</name>
    <dbReference type="NCBI Taxonomy" id="8319"/>
    <lineage>
        <taxon>Eukaryota</taxon>
        <taxon>Metazoa</taxon>
        <taxon>Chordata</taxon>
        <taxon>Craniata</taxon>
        <taxon>Vertebrata</taxon>
        <taxon>Euteleostomi</taxon>
        <taxon>Amphibia</taxon>
        <taxon>Batrachia</taxon>
        <taxon>Caudata</taxon>
        <taxon>Salamandroidea</taxon>
        <taxon>Salamandridae</taxon>
        <taxon>Pleurodelinae</taxon>
        <taxon>Pleurodeles</taxon>
    </lineage>
</organism>
<name>A0AAV7RBW6_PLEWA</name>
<reference evidence="2" key="1">
    <citation type="journal article" date="2022" name="bioRxiv">
        <title>Sequencing and chromosome-scale assembly of the giantPleurodeles waltlgenome.</title>
        <authorList>
            <person name="Brown T."/>
            <person name="Elewa A."/>
            <person name="Iarovenko S."/>
            <person name="Subramanian E."/>
            <person name="Araus A.J."/>
            <person name="Petzold A."/>
            <person name="Susuki M."/>
            <person name="Suzuki K.-i.T."/>
            <person name="Hayashi T."/>
            <person name="Toyoda A."/>
            <person name="Oliveira C."/>
            <person name="Osipova E."/>
            <person name="Leigh N.D."/>
            <person name="Simon A."/>
            <person name="Yun M.H."/>
        </authorList>
    </citation>
    <scope>NUCLEOTIDE SEQUENCE</scope>
    <source>
        <strain evidence="2">20211129_DDA</strain>
        <tissue evidence="2">Liver</tissue>
    </source>
</reference>
<evidence type="ECO:0000256" key="1">
    <source>
        <dbReference type="SAM" id="Coils"/>
    </source>
</evidence>
<dbReference type="Proteomes" id="UP001066276">
    <property type="component" value="Chromosome 5"/>
</dbReference>
<dbReference type="EMBL" id="JANPWB010000009">
    <property type="protein sequence ID" value="KAJ1149147.1"/>
    <property type="molecule type" value="Genomic_DNA"/>
</dbReference>
<proteinExistence type="predicted"/>
<evidence type="ECO:0000313" key="3">
    <source>
        <dbReference type="Proteomes" id="UP001066276"/>
    </source>
</evidence>
<comment type="caution">
    <text evidence="2">The sequence shown here is derived from an EMBL/GenBank/DDBJ whole genome shotgun (WGS) entry which is preliminary data.</text>
</comment>